<evidence type="ECO:0000313" key="1">
    <source>
        <dbReference type="EMBL" id="KAK1538354.1"/>
    </source>
</evidence>
<dbReference type="GeneID" id="85376634"/>
<dbReference type="Proteomes" id="UP001241169">
    <property type="component" value="Unassembled WGS sequence"/>
</dbReference>
<protein>
    <submittedName>
        <fullName evidence="1">Uncharacterized protein</fullName>
    </submittedName>
</protein>
<gene>
    <name evidence="1" type="ORF">CPAR01_08467</name>
</gene>
<keyword evidence="2" id="KW-1185">Reference proteome</keyword>
<dbReference type="EMBL" id="MOPA01000006">
    <property type="protein sequence ID" value="KAK1538354.1"/>
    <property type="molecule type" value="Genomic_DNA"/>
</dbReference>
<proteinExistence type="predicted"/>
<evidence type="ECO:0000313" key="2">
    <source>
        <dbReference type="Proteomes" id="UP001241169"/>
    </source>
</evidence>
<reference evidence="1 2" key="1">
    <citation type="submission" date="2016-10" db="EMBL/GenBank/DDBJ databases">
        <title>The genome sequence of Colletotrichum fioriniae PJ7.</title>
        <authorList>
            <person name="Baroncelli R."/>
        </authorList>
    </citation>
    <scope>NUCLEOTIDE SEQUENCE [LARGE SCALE GENOMIC DNA]</scope>
    <source>
        <strain evidence="1 2">IMI 384185</strain>
    </source>
</reference>
<name>A0ABQ9SKC9_9PEZI</name>
<dbReference type="RefSeq" id="XP_060349105.1">
    <property type="nucleotide sequence ID" value="XM_060492735.1"/>
</dbReference>
<accession>A0ABQ9SKC9</accession>
<comment type="caution">
    <text evidence="1">The sequence shown here is derived from an EMBL/GenBank/DDBJ whole genome shotgun (WGS) entry which is preliminary data.</text>
</comment>
<sequence length="197" mass="22100">MIYPYSVHLSAVASPDWYTTFLRQGKIPDDEDSALRPPLSKLCRDLDARSARRAQEPVRQSLGQPTTAYNRQITEAHSFTDAHFKELIPSLPWMEIHGVRPARLEVPYRRQKGNPLDALESMAYPVRYILAWVRGPHNWHPLSGHSMSTVDANANANANTGKPTTTMAPTTLPHPHPRPGSLHASWRDPLWAIATTA</sequence>
<organism evidence="1 2">
    <name type="scientific">Colletotrichum paranaense</name>
    <dbReference type="NCBI Taxonomy" id="1914294"/>
    <lineage>
        <taxon>Eukaryota</taxon>
        <taxon>Fungi</taxon>
        <taxon>Dikarya</taxon>
        <taxon>Ascomycota</taxon>
        <taxon>Pezizomycotina</taxon>
        <taxon>Sordariomycetes</taxon>
        <taxon>Hypocreomycetidae</taxon>
        <taxon>Glomerellales</taxon>
        <taxon>Glomerellaceae</taxon>
        <taxon>Colletotrichum</taxon>
        <taxon>Colletotrichum acutatum species complex</taxon>
    </lineage>
</organism>